<dbReference type="EMBL" id="QGLR01000018">
    <property type="protein sequence ID" value="PXZ03706.1"/>
    <property type="molecule type" value="Genomic_DNA"/>
</dbReference>
<gene>
    <name evidence="1" type="ORF">DKK70_15925</name>
</gene>
<keyword evidence="2" id="KW-1185">Reference proteome</keyword>
<proteinExistence type="predicted"/>
<dbReference type="Proteomes" id="UP000247932">
    <property type="component" value="Unassembled WGS sequence"/>
</dbReference>
<name>A0A2V4DYL9_9GAMM</name>
<evidence type="ECO:0000313" key="2">
    <source>
        <dbReference type="Proteomes" id="UP000247932"/>
    </source>
</evidence>
<dbReference type="RefSeq" id="WP_110434855.1">
    <property type="nucleotide sequence ID" value="NZ_QGLR01000018.1"/>
</dbReference>
<protein>
    <submittedName>
        <fullName evidence="1">Uncharacterized protein</fullName>
    </submittedName>
</protein>
<comment type="caution">
    <text evidence="1">The sequence shown here is derived from an EMBL/GenBank/DDBJ whole genome shotgun (WGS) entry which is preliminary data.</text>
</comment>
<dbReference type="AlphaFoldDB" id="A0A2V4DYL9"/>
<reference evidence="1 2" key="1">
    <citation type="submission" date="2018-05" db="EMBL/GenBank/DDBJ databases">
        <title>Reference genomes for bee gut microbiota database.</title>
        <authorList>
            <person name="Ellegaard K.M."/>
        </authorList>
    </citation>
    <scope>NUCLEOTIDE SEQUENCE [LARGE SCALE GENOMIC DNA]</scope>
    <source>
        <strain evidence="1 2">ESL0182</strain>
    </source>
</reference>
<accession>A0A2V4DYL9</accession>
<evidence type="ECO:0000313" key="1">
    <source>
        <dbReference type="EMBL" id="PXZ03706.1"/>
    </source>
</evidence>
<organism evidence="1 2">
    <name type="scientific">Gilliamella apicola</name>
    <dbReference type="NCBI Taxonomy" id="1196095"/>
    <lineage>
        <taxon>Bacteria</taxon>
        <taxon>Pseudomonadati</taxon>
        <taxon>Pseudomonadota</taxon>
        <taxon>Gammaproteobacteria</taxon>
        <taxon>Orbales</taxon>
        <taxon>Orbaceae</taxon>
        <taxon>Gilliamella</taxon>
    </lineage>
</organism>
<dbReference type="OrthoDB" id="2079216at2"/>
<sequence length="274" mass="32714">MLHAVIKKKCHYLLKKQNNIRKIPREDIITSTIFGPLRYFEDQYIYYFIRSIAGIENNLDDNNKLQVEANIYFWPSKKATFNKERKSCEPDIVFNFDVNDKKEIYIFELKWGAYSFSEDQIEREWQFFKSTKEDATSYLIYLANYVDTFNAIKASKNKNWKSLTWLNFLHKIHKIKHQSHNPKLQHYLDDLISFLNCLDFRAFNSFTHLKLNIDSDLKINYHFRNIGDDLISFLDCLDLRTFNAFTNLNLNIVPDLKINYHFRNIGTDVSSSNI</sequence>